<evidence type="ECO:0008006" key="7">
    <source>
        <dbReference type="Google" id="ProtNLM"/>
    </source>
</evidence>
<dbReference type="Proteomes" id="UP000734854">
    <property type="component" value="Unassembled WGS sequence"/>
</dbReference>
<dbReference type="OrthoDB" id="276151at2759"/>
<sequence length="269" mass="30119">MLRLSRTGVYLRAQGLARSLPEKPLSTLLPATERLTARMACGGGDEQRFRDPASNPRVVQLREIMKSDAKDGWNKSWEEGVTPWDLGQTTPVVLQLVQSGSLPKGRILVPGCGSGYDVVAMASAERFVVGLEIASSAIKKAKERCSSLPNANQFTFVEADFFTWQPKEKFDLIFDYTFFCAIDPSLRSAWAERIRELLKPDGELITLIYLISDQKEGPPYNNTVDDYEKVLNPVGFSCVAIEDNEIAVERRKGSEKIGRWKQHVTKSFL</sequence>
<keyword evidence="2" id="KW-0489">Methyltransferase</keyword>
<dbReference type="PANTHER" id="PTHR32183:SF11">
    <property type="entry name" value="THIOL METHYLTRANSFERASE 2-RELATED"/>
    <property type="match status" value="1"/>
</dbReference>
<dbReference type="CDD" id="cd02440">
    <property type="entry name" value="AdoMet_MTases"/>
    <property type="match status" value="1"/>
</dbReference>
<comment type="caution">
    <text evidence="5">The sequence shown here is derived from an EMBL/GenBank/DDBJ whole genome shotgun (WGS) entry which is preliminary data.</text>
</comment>
<protein>
    <recommendedName>
        <fullName evidence="7">Thiol methyltransferase 2</fullName>
    </recommendedName>
</protein>
<dbReference type="PANTHER" id="PTHR32183">
    <property type="match status" value="1"/>
</dbReference>
<dbReference type="PROSITE" id="PS51585">
    <property type="entry name" value="SAM_MT_TPMT"/>
    <property type="match status" value="1"/>
</dbReference>
<evidence type="ECO:0000256" key="2">
    <source>
        <dbReference type="ARBA" id="ARBA00022603"/>
    </source>
</evidence>
<dbReference type="Pfam" id="PF05724">
    <property type="entry name" value="TPMT"/>
    <property type="match status" value="1"/>
</dbReference>
<dbReference type="EMBL" id="JACMSC010000006">
    <property type="protein sequence ID" value="KAG6516887.1"/>
    <property type="molecule type" value="Genomic_DNA"/>
</dbReference>
<organism evidence="5 6">
    <name type="scientific">Zingiber officinale</name>
    <name type="common">Ginger</name>
    <name type="synonym">Amomum zingiber</name>
    <dbReference type="NCBI Taxonomy" id="94328"/>
    <lineage>
        <taxon>Eukaryota</taxon>
        <taxon>Viridiplantae</taxon>
        <taxon>Streptophyta</taxon>
        <taxon>Embryophyta</taxon>
        <taxon>Tracheophyta</taxon>
        <taxon>Spermatophyta</taxon>
        <taxon>Magnoliopsida</taxon>
        <taxon>Liliopsida</taxon>
        <taxon>Zingiberales</taxon>
        <taxon>Zingiberaceae</taxon>
        <taxon>Zingiber</taxon>
    </lineage>
</organism>
<evidence type="ECO:0000256" key="4">
    <source>
        <dbReference type="ARBA" id="ARBA00022691"/>
    </source>
</evidence>
<dbReference type="GO" id="GO:0032259">
    <property type="term" value="P:methylation"/>
    <property type="evidence" value="ECO:0007669"/>
    <property type="project" value="UniProtKB-KW"/>
</dbReference>
<dbReference type="AlphaFoldDB" id="A0A8J5LFF7"/>
<dbReference type="GO" id="GO:0008757">
    <property type="term" value="F:S-adenosylmethionine-dependent methyltransferase activity"/>
    <property type="evidence" value="ECO:0007669"/>
    <property type="project" value="InterPro"/>
</dbReference>
<evidence type="ECO:0000313" key="5">
    <source>
        <dbReference type="EMBL" id="KAG6516887.1"/>
    </source>
</evidence>
<keyword evidence="4" id="KW-0949">S-adenosyl-L-methionine</keyword>
<evidence type="ECO:0000256" key="3">
    <source>
        <dbReference type="ARBA" id="ARBA00022679"/>
    </source>
</evidence>
<keyword evidence="6" id="KW-1185">Reference proteome</keyword>
<gene>
    <name evidence="5" type="ORF">ZIOFF_020261</name>
</gene>
<dbReference type="InterPro" id="IPR008854">
    <property type="entry name" value="TPMT"/>
</dbReference>
<evidence type="ECO:0000256" key="1">
    <source>
        <dbReference type="ARBA" id="ARBA00022553"/>
    </source>
</evidence>
<keyword evidence="1" id="KW-0597">Phosphoprotein</keyword>
<reference evidence="5 6" key="1">
    <citation type="submission" date="2020-08" db="EMBL/GenBank/DDBJ databases">
        <title>Plant Genome Project.</title>
        <authorList>
            <person name="Zhang R.-G."/>
        </authorList>
    </citation>
    <scope>NUCLEOTIDE SEQUENCE [LARGE SCALE GENOMIC DNA]</scope>
    <source>
        <tissue evidence="5">Rhizome</tissue>
    </source>
</reference>
<name>A0A8J5LFF7_ZINOF</name>
<proteinExistence type="predicted"/>
<evidence type="ECO:0000313" key="6">
    <source>
        <dbReference type="Proteomes" id="UP000734854"/>
    </source>
</evidence>
<keyword evidence="3" id="KW-0808">Transferase</keyword>
<accession>A0A8J5LFF7</accession>